<name>A0AAP0KCT6_9MAGN</name>
<dbReference type="Proteomes" id="UP001420932">
    <property type="component" value="Unassembled WGS sequence"/>
</dbReference>
<evidence type="ECO:0000313" key="2">
    <source>
        <dbReference type="Proteomes" id="UP001420932"/>
    </source>
</evidence>
<comment type="caution">
    <text evidence="1">The sequence shown here is derived from an EMBL/GenBank/DDBJ whole genome shotgun (WGS) entry which is preliminary data.</text>
</comment>
<keyword evidence="2" id="KW-1185">Reference proteome</keyword>
<dbReference type="EMBL" id="JBBNAF010000004">
    <property type="protein sequence ID" value="KAK9150223.1"/>
    <property type="molecule type" value="Genomic_DNA"/>
</dbReference>
<dbReference type="AlphaFoldDB" id="A0AAP0KCT6"/>
<proteinExistence type="predicted"/>
<reference evidence="1 2" key="1">
    <citation type="submission" date="2024-01" db="EMBL/GenBank/DDBJ databases">
        <title>Genome assemblies of Stephania.</title>
        <authorList>
            <person name="Yang L."/>
        </authorList>
    </citation>
    <scope>NUCLEOTIDE SEQUENCE [LARGE SCALE GENOMIC DNA]</scope>
    <source>
        <strain evidence="1">YNDBR</strain>
        <tissue evidence="1">Leaf</tissue>
    </source>
</reference>
<sequence>MLWSRAQIVVDGDVMKIAPTDPNPLLLNLKSVSYVINSSISLHDIPFSISFYLNYAI</sequence>
<evidence type="ECO:0000313" key="1">
    <source>
        <dbReference type="EMBL" id="KAK9150223.1"/>
    </source>
</evidence>
<organism evidence="1 2">
    <name type="scientific">Stephania yunnanensis</name>
    <dbReference type="NCBI Taxonomy" id="152371"/>
    <lineage>
        <taxon>Eukaryota</taxon>
        <taxon>Viridiplantae</taxon>
        <taxon>Streptophyta</taxon>
        <taxon>Embryophyta</taxon>
        <taxon>Tracheophyta</taxon>
        <taxon>Spermatophyta</taxon>
        <taxon>Magnoliopsida</taxon>
        <taxon>Ranunculales</taxon>
        <taxon>Menispermaceae</taxon>
        <taxon>Menispermoideae</taxon>
        <taxon>Cissampelideae</taxon>
        <taxon>Stephania</taxon>
    </lineage>
</organism>
<gene>
    <name evidence="1" type="ORF">Syun_008532</name>
</gene>
<protein>
    <submittedName>
        <fullName evidence="1">Uncharacterized protein</fullName>
    </submittedName>
</protein>
<accession>A0AAP0KCT6</accession>